<reference evidence="7 8" key="1">
    <citation type="journal article" date="2021" name="Nat. Commun.">
        <title>Incipient diploidization of the medicinal plant Perilla within 10,000 years.</title>
        <authorList>
            <person name="Zhang Y."/>
            <person name="Shen Q."/>
            <person name="Leng L."/>
            <person name="Zhang D."/>
            <person name="Chen S."/>
            <person name="Shi Y."/>
            <person name="Ning Z."/>
            <person name="Chen S."/>
        </authorList>
    </citation>
    <scope>NUCLEOTIDE SEQUENCE [LARGE SCALE GENOMIC DNA]</scope>
    <source>
        <strain evidence="8">cv. PC099</strain>
    </source>
</reference>
<gene>
    <name evidence="7" type="ORF">C2S53_003407</name>
</gene>
<feature type="region of interest" description="Disordered" evidence="5">
    <location>
        <begin position="76"/>
        <end position="141"/>
    </location>
</feature>
<dbReference type="Proteomes" id="UP001190926">
    <property type="component" value="Unassembled WGS sequence"/>
</dbReference>
<evidence type="ECO:0000256" key="2">
    <source>
        <dbReference type="ARBA" id="ARBA00022676"/>
    </source>
</evidence>
<keyword evidence="8" id="KW-1185">Reference proteome</keyword>
<accession>A0AAD4ISI9</accession>
<dbReference type="Pfam" id="PF04577">
    <property type="entry name" value="Glyco_transf_61"/>
    <property type="match status" value="1"/>
</dbReference>
<feature type="compositionally biased region" description="Polar residues" evidence="5">
    <location>
        <begin position="76"/>
        <end position="91"/>
    </location>
</feature>
<keyword evidence="4" id="KW-0325">Glycoprotein</keyword>
<evidence type="ECO:0000259" key="6">
    <source>
        <dbReference type="Pfam" id="PF04577"/>
    </source>
</evidence>
<feature type="domain" description="Glycosyltransferase 61 catalytic" evidence="6">
    <location>
        <begin position="308"/>
        <end position="420"/>
    </location>
</feature>
<evidence type="ECO:0000256" key="5">
    <source>
        <dbReference type="SAM" id="MobiDB-lite"/>
    </source>
</evidence>
<dbReference type="PANTHER" id="PTHR20961">
    <property type="entry name" value="GLYCOSYLTRANSFERASE"/>
    <property type="match status" value="1"/>
</dbReference>
<feature type="compositionally biased region" description="Polar residues" evidence="5">
    <location>
        <begin position="112"/>
        <end position="121"/>
    </location>
</feature>
<name>A0AAD4ISI9_PERFH</name>
<evidence type="ECO:0000256" key="3">
    <source>
        <dbReference type="ARBA" id="ARBA00022679"/>
    </source>
</evidence>
<comment type="caution">
    <text evidence="7">The sequence shown here is derived from an EMBL/GenBank/DDBJ whole genome shotgun (WGS) entry which is preliminary data.</text>
</comment>
<evidence type="ECO:0000313" key="7">
    <source>
        <dbReference type="EMBL" id="KAH6820712.1"/>
    </source>
</evidence>
<comment type="subcellular location">
    <subcellularLocation>
        <location evidence="1">Golgi apparatus membrane</location>
        <topology evidence="1">Single-pass type II membrane protein</topology>
    </subcellularLocation>
</comment>
<dbReference type="PANTHER" id="PTHR20961:SF149">
    <property type="entry name" value="PROTEIN O-LINKED-MANNOSE BETA-1,4-N-ACETYLGLUCOSAMINYLTRANSFERASE 2-LIKE"/>
    <property type="match status" value="1"/>
</dbReference>
<sequence>MYDPIFAKSFSRYDRRRFGCFALILSFIVTLSITSTFKPSLHPLTIIGDAVSLHLSINTLQELLIDDDVTYNSAQTAVSDHTNPQTSSSDAAPTPSKLVISEPNPNVDELQLPQSHQTNNAEPPEPSNHEPKPELAQKIHQKQNIQQPLCRVLKADADYCEFEGDVRVDSNSSTVFLITPSNSTNSWSIQPYPRKGIAFVKHWTVRLAAEDAVVPKCDQNHHLPALLFSMGGFTGNHFHDFADLLVPLFTTSFQFKKEVHFLAADYKQWWPAKYRPLLDQLTRHHMLDTDRETNVHCYHKIILGLKFHRELVVDSAAGVSMHQFRQLLRRTYSLDRKKAVSTNKPRLMIVSRKRSRILTNEDQVSRQARKLGYEVVSAEGDVSANLTKFAQLVNSCDVMMGVHGAGLTNMVFLPENAVLIQIVPLGAIDIFAKLDFGNPSAGMNIRYLEYKIEMKESSLVRDYPIDDPVLKDPLSIHREGWAKLRDVYLNNQNVTVDVHRFRATLAKALKLLRRR</sequence>
<dbReference type="GO" id="GO:0016763">
    <property type="term" value="F:pentosyltransferase activity"/>
    <property type="evidence" value="ECO:0007669"/>
    <property type="project" value="UniProtKB-ARBA"/>
</dbReference>
<feature type="compositionally biased region" description="Basic and acidic residues" evidence="5">
    <location>
        <begin position="127"/>
        <end position="137"/>
    </location>
</feature>
<keyword evidence="2" id="KW-0328">Glycosyltransferase</keyword>
<evidence type="ECO:0000256" key="4">
    <source>
        <dbReference type="ARBA" id="ARBA00023180"/>
    </source>
</evidence>
<organism evidence="7 8">
    <name type="scientific">Perilla frutescens var. hirtella</name>
    <name type="common">Perilla citriodora</name>
    <name type="synonym">Perilla setoyensis</name>
    <dbReference type="NCBI Taxonomy" id="608512"/>
    <lineage>
        <taxon>Eukaryota</taxon>
        <taxon>Viridiplantae</taxon>
        <taxon>Streptophyta</taxon>
        <taxon>Embryophyta</taxon>
        <taxon>Tracheophyta</taxon>
        <taxon>Spermatophyta</taxon>
        <taxon>Magnoliopsida</taxon>
        <taxon>eudicotyledons</taxon>
        <taxon>Gunneridae</taxon>
        <taxon>Pentapetalae</taxon>
        <taxon>asterids</taxon>
        <taxon>lamiids</taxon>
        <taxon>Lamiales</taxon>
        <taxon>Lamiaceae</taxon>
        <taxon>Nepetoideae</taxon>
        <taxon>Elsholtzieae</taxon>
        <taxon>Perilla</taxon>
    </lineage>
</organism>
<dbReference type="AlphaFoldDB" id="A0AAD4ISI9"/>
<dbReference type="EMBL" id="SDAM02003295">
    <property type="protein sequence ID" value="KAH6820712.1"/>
    <property type="molecule type" value="Genomic_DNA"/>
</dbReference>
<proteinExistence type="predicted"/>
<dbReference type="InterPro" id="IPR007657">
    <property type="entry name" value="Glycosyltransferase_61"/>
</dbReference>
<dbReference type="InterPro" id="IPR049625">
    <property type="entry name" value="Glyco_transf_61_cat"/>
</dbReference>
<protein>
    <recommendedName>
        <fullName evidence="6">Glycosyltransferase 61 catalytic domain-containing protein</fullName>
    </recommendedName>
</protein>
<evidence type="ECO:0000256" key="1">
    <source>
        <dbReference type="ARBA" id="ARBA00004323"/>
    </source>
</evidence>
<keyword evidence="3" id="KW-0808">Transferase</keyword>
<evidence type="ECO:0000313" key="8">
    <source>
        <dbReference type="Proteomes" id="UP001190926"/>
    </source>
</evidence>
<dbReference type="GO" id="GO:0000139">
    <property type="term" value="C:Golgi membrane"/>
    <property type="evidence" value="ECO:0007669"/>
    <property type="project" value="UniProtKB-SubCell"/>
</dbReference>